<dbReference type="InterPro" id="IPR014031">
    <property type="entry name" value="Ketoacyl_synth_C"/>
</dbReference>
<comment type="similarity">
    <text evidence="3 9">Belongs to the thiolase-like superfamily. Beta-ketoacyl-ACP synthases family.</text>
</comment>
<dbReference type="SMART" id="SM00825">
    <property type="entry name" value="PKS_KS"/>
    <property type="match status" value="1"/>
</dbReference>
<dbReference type="EC" id="2.3.1.41" evidence="11"/>
<dbReference type="Pfam" id="PF02801">
    <property type="entry name" value="Ketoacyl-synt_C"/>
    <property type="match status" value="1"/>
</dbReference>
<name>K5BB32_MYCHD</name>
<dbReference type="PANTHER" id="PTHR11712:SF336">
    <property type="entry name" value="3-OXOACYL-[ACYL-CARRIER-PROTEIN] SYNTHASE, MITOCHONDRIAL"/>
    <property type="match status" value="1"/>
</dbReference>
<dbReference type="EMBL" id="AMRA01000073">
    <property type="protein sequence ID" value="EKF23285.1"/>
    <property type="molecule type" value="Genomic_DNA"/>
</dbReference>
<comment type="pathway">
    <text evidence="2">Lipid metabolism; mycolic acid biosynthesis.</text>
</comment>
<protein>
    <submittedName>
        <fullName evidence="11">3-oxoacyl-[acyl-carrier-protein] synthase 1</fullName>
        <ecNumber evidence="11">2.3.1.41</ecNumber>
    </submittedName>
</protein>
<dbReference type="CDD" id="cd00834">
    <property type="entry name" value="KAS_I_II"/>
    <property type="match status" value="1"/>
</dbReference>
<dbReference type="InterPro" id="IPR020841">
    <property type="entry name" value="PKS_Beta-ketoAc_synthase_dom"/>
</dbReference>
<evidence type="ECO:0000256" key="9">
    <source>
        <dbReference type="RuleBase" id="RU003694"/>
    </source>
</evidence>
<dbReference type="UniPathway" id="UPA00915"/>
<dbReference type="FunFam" id="3.40.47.10:FF:000018">
    <property type="entry name" value="3-oxoacyl-[acyl-carrier-protein] synthase 2"/>
    <property type="match status" value="1"/>
</dbReference>
<evidence type="ECO:0000256" key="8">
    <source>
        <dbReference type="ARBA" id="ARBA00023315"/>
    </source>
</evidence>
<evidence type="ECO:0000313" key="11">
    <source>
        <dbReference type="EMBL" id="EKF23285.1"/>
    </source>
</evidence>
<comment type="caution">
    <text evidence="11">The sequence shown here is derived from an EMBL/GenBank/DDBJ whole genome shotgun (WGS) entry which is preliminary data.</text>
</comment>
<dbReference type="NCBIfam" id="NF005916">
    <property type="entry name" value="PRK07910.1"/>
    <property type="match status" value="1"/>
</dbReference>
<dbReference type="Gene3D" id="3.40.47.10">
    <property type="match status" value="2"/>
</dbReference>
<evidence type="ECO:0000256" key="4">
    <source>
        <dbReference type="ARBA" id="ARBA00022516"/>
    </source>
</evidence>
<dbReference type="Pfam" id="PF00109">
    <property type="entry name" value="ketoacyl-synt"/>
    <property type="match status" value="1"/>
</dbReference>
<keyword evidence="7" id="KW-0443">Lipid metabolism</keyword>
<evidence type="ECO:0000259" key="10">
    <source>
        <dbReference type="PROSITE" id="PS52004"/>
    </source>
</evidence>
<dbReference type="SUPFAM" id="SSF53901">
    <property type="entry name" value="Thiolase-like"/>
    <property type="match status" value="2"/>
</dbReference>
<evidence type="ECO:0000256" key="2">
    <source>
        <dbReference type="ARBA" id="ARBA00004796"/>
    </source>
</evidence>
<keyword evidence="12" id="KW-1185">Reference proteome</keyword>
<organism evidence="11 12">
    <name type="scientific">Mycolicibacterium hassiacum (strain DSM 44199 / CIP 105218 / JCM 12690 / 3849)</name>
    <name type="common">Mycobacterium hassiacum</name>
    <dbReference type="NCBI Taxonomy" id="1122247"/>
    <lineage>
        <taxon>Bacteria</taxon>
        <taxon>Bacillati</taxon>
        <taxon>Actinomycetota</taxon>
        <taxon>Actinomycetes</taxon>
        <taxon>Mycobacteriales</taxon>
        <taxon>Mycobacteriaceae</taxon>
        <taxon>Mycolicibacterium</taxon>
    </lineage>
</organism>
<evidence type="ECO:0000313" key="12">
    <source>
        <dbReference type="Proteomes" id="UP000006265"/>
    </source>
</evidence>
<keyword evidence="8 11" id="KW-0012">Acyltransferase</keyword>
<sequence length="402" mass="42212">MVTAVTATTSIAGDIEGTWKGLLAGESGIRVLEDEFVIKWDLPVRIGGHLVEPIDQHMTRLDLRRMSYVQRMAKLLGNRVWEAAGSPEVDPDRFAVVVGTGLGGGEKIVETYDAMNEGGPRKVSPLAVQMIMPNGAAAVIGLQLGARAGVITPVSACSSGSEAIAHAWRQIVMGDADIVVCGGVEGGIEALPIAAFSMMRAMSTRNDDPAGASRPFDKNRDGFVFGEAGALMVIETEEHAKARGATILARLMGVGITSDAYHMVAPAPDGVRAGMAMRRAMETAGLEPKDIDHINAHATATPIGDTAEANAIRVAGCEHAAVYAPKSALGHSIGAVGALESVLTVLTLRDGVIPPTLNYETPDPEIDLDIVAGEPRYGDYKYAINNSFGFGGHNVALAFGRY</sequence>
<dbReference type="PATRIC" id="fig|1122247.3.peg.2612"/>
<comment type="subcellular location">
    <subcellularLocation>
        <location evidence="1">Cytoplasm</location>
    </subcellularLocation>
</comment>
<dbReference type="Proteomes" id="UP000006265">
    <property type="component" value="Unassembled WGS sequence"/>
</dbReference>
<dbReference type="FunFam" id="3.40.47.10:FF:000029">
    <property type="entry name" value="3-oxoacyl-[acyl-carrier-protein] synthase 1"/>
    <property type="match status" value="1"/>
</dbReference>
<feature type="domain" description="Ketosynthase family 3 (KS3)" evidence="10">
    <location>
        <begin position="1"/>
        <end position="401"/>
    </location>
</feature>
<evidence type="ECO:0000256" key="5">
    <source>
        <dbReference type="ARBA" id="ARBA00022679"/>
    </source>
</evidence>
<dbReference type="InterPro" id="IPR016039">
    <property type="entry name" value="Thiolase-like"/>
</dbReference>
<dbReference type="InterPro" id="IPR000794">
    <property type="entry name" value="Beta-ketoacyl_synthase"/>
</dbReference>
<gene>
    <name evidence="11" type="primary">kasA</name>
    <name evidence="11" type="ORF">C731_2719</name>
</gene>
<dbReference type="InterPro" id="IPR014030">
    <property type="entry name" value="Ketoacyl_synth_N"/>
</dbReference>
<proteinExistence type="inferred from homology"/>
<evidence type="ECO:0000256" key="1">
    <source>
        <dbReference type="ARBA" id="ARBA00004496"/>
    </source>
</evidence>
<dbReference type="eggNOG" id="COG0304">
    <property type="taxonomic scope" value="Bacteria"/>
</dbReference>
<dbReference type="GO" id="GO:0030497">
    <property type="term" value="P:fatty acid elongation"/>
    <property type="evidence" value="ECO:0007669"/>
    <property type="project" value="UniProtKB-ARBA"/>
</dbReference>
<reference evidence="11 12" key="1">
    <citation type="journal article" date="2012" name="J. Bacteriol.">
        <title>Genome sequence of Mycobacterium hassiacum DSM 44199, a rare source of heat-stable mycobacterial proteins.</title>
        <authorList>
            <person name="Tiago I."/>
            <person name="Maranha A."/>
            <person name="Mendes V."/>
            <person name="Alarico S."/>
            <person name="Moynihan P.J."/>
            <person name="Clarke A.J."/>
            <person name="Macedo-Ribeiro S."/>
            <person name="Pereira P.J."/>
            <person name="Empadinhas N."/>
        </authorList>
    </citation>
    <scope>NUCLEOTIDE SEQUENCE [LARGE SCALE GENOMIC DNA]</scope>
    <source>
        <strain evidence="12">DSM 44199 / CIP 105218 / JCM 12690 / 3849</strain>
    </source>
</reference>
<evidence type="ECO:0000256" key="6">
    <source>
        <dbReference type="ARBA" id="ARBA00022832"/>
    </source>
</evidence>
<keyword evidence="4" id="KW-0444">Lipid biosynthesis</keyword>
<dbReference type="STRING" id="1122247.GCA_000379865_02572"/>
<accession>K5BB32</accession>
<keyword evidence="7" id="KW-0275">Fatty acid biosynthesis</keyword>
<dbReference type="PROSITE" id="PS52004">
    <property type="entry name" value="KS3_2"/>
    <property type="match status" value="1"/>
</dbReference>
<dbReference type="GO" id="GO:0004315">
    <property type="term" value="F:3-oxoacyl-[acyl-carrier-protein] synthase activity"/>
    <property type="evidence" value="ECO:0007669"/>
    <property type="project" value="UniProtKB-EC"/>
</dbReference>
<dbReference type="AlphaFoldDB" id="K5BB32"/>
<keyword evidence="6" id="KW-0276">Fatty acid metabolism</keyword>
<keyword evidence="5 9" id="KW-0808">Transferase</keyword>
<evidence type="ECO:0000256" key="7">
    <source>
        <dbReference type="ARBA" id="ARBA00023160"/>
    </source>
</evidence>
<dbReference type="GO" id="GO:0005829">
    <property type="term" value="C:cytosol"/>
    <property type="evidence" value="ECO:0007669"/>
    <property type="project" value="TreeGrafter"/>
</dbReference>
<dbReference type="NCBIfam" id="NF005589">
    <property type="entry name" value="PRK07314.1"/>
    <property type="match status" value="1"/>
</dbReference>
<evidence type="ECO:0000256" key="3">
    <source>
        <dbReference type="ARBA" id="ARBA00008467"/>
    </source>
</evidence>
<dbReference type="PANTHER" id="PTHR11712">
    <property type="entry name" value="POLYKETIDE SYNTHASE-RELATED"/>
    <property type="match status" value="1"/>
</dbReference>